<evidence type="ECO:0000259" key="16">
    <source>
        <dbReference type="SMART" id="SM00904"/>
    </source>
</evidence>
<name>A0A4Z0WAU9_9GAMM</name>
<evidence type="ECO:0000313" key="17">
    <source>
        <dbReference type="EMBL" id="TGG91091.1"/>
    </source>
</evidence>
<dbReference type="SUPFAM" id="SSF52374">
    <property type="entry name" value="Nucleotidylyl transferase"/>
    <property type="match status" value="1"/>
</dbReference>
<gene>
    <name evidence="17" type="primary">ribF</name>
    <name evidence="17" type="ORF">E4656_17000</name>
</gene>
<keyword evidence="18" id="KW-1185">Reference proteome</keyword>
<dbReference type="Pfam" id="PF06574">
    <property type="entry name" value="FAD_syn"/>
    <property type="match status" value="1"/>
</dbReference>
<comment type="catalytic activity">
    <reaction evidence="13 15">
        <text>riboflavin + ATP = FMN + ADP + H(+)</text>
        <dbReference type="Rhea" id="RHEA:14357"/>
        <dbReference type="ChEBI" id="CHEBI:15378"/>
        <dbReference type="ChEBI" id="CHEBI:30616"/>
        <dbReference type="ChEBI" id="CHEBI:57986"/>
        <dbReference type="ChEBI" id="CHEBI:58210"/>
        <dbReference type="ChEBI" id="CHEBI:456216"/>
        <dbReference type="EC" id="2.7.1.26"/>
    </reaction>
</comment>
<keyword evidence="6 15" id="KW-0808">Transferase</keyword>
<evidence type="ECO:0000256" key="4">
    <source>
        <dbReference type="ARBA" id="ARBA00022630"/>
    </source>
</evidence>
<comment type="pathway">
    <text evidence="2 15">Cofactor biosynthesis; FAD biosynthesis; FAD from FMN: step 1/1.</text>
</comment>
<dbReference type="Gene3D" id="3.40.50.620">
    <property type="entry name" value="HUPs"/>
    <property type="match status" value="1"/>
</dbReference>
<dbReference type="UniPathway" id="UPA00276">
    <property type="reaction ID" value="UER00406"/>
</dbReference>
<comment type="similarity">
    <text evidence="15">Belongs to the ribF family.</text>
</comment>
<comment type="caution">
    <text evidence="17">The sequence shown here is derived from an EMBL/GenBank/DDBJ whole genome shotgun (WGS) entry which is preliminary data.</text>
</comment>
<feature type="domain" description="Riboflavin kinase" evidence="16">
    <location>
        <begin position="188"/>
        <end position="313"/>
    </location>
</feature>
<comment type="function">
    <text evidence="1">Catalyzes the phosphorylation of riboflavin to FMN followed by the adenylation of FMN to FAD.</text>
</comment>
<comment type="catalytic activity">
    <reaction evidence="14 15">
        <text>FMN + ATP + H(+) = FAD + diphosphate</text>
        <dbReference type="Rhea" id="RHEA:17237"/>
        <dbReference type="ChEBI" id="CHEBI:15378"/>
        <dbReference type="ChEBI" id="CHEBI:30616"/>
        <dbReference type="ChEBI" id="CHEBI:33019"/>
        <dbReference type="ChEBI" id="CHEBI:57692"/>
        <dbReference type="ChEBI" id="CHEBI:58210"/>
        <dbReference type="EC" id="2.7.7.2"/>
    </reaction>
</comment>
<dbReference type="PIRSF" id="PIRSF004491">
    <property type="entry name" value="FAD_Synth"/>
    <property type="match status" value="1"/>
</dbReference>
<evidence type="ECO:0000256" key="11">
    <source>
        <dbReference type="ARBA" id="ARBA00022840"/>
    </source>
</evidence>
<dbReference type="GO" id="GO:0009231">
    <property type="term" value="P:riboflavin biosynthetic process"/>
    <property type="evidence" value="ECO:0007669"/>
    <property type="project" value="InterPro"/>
</dbReference>
<keyword evidence="11 15" id="KW-0067">ATP-binding</keyword>
<dbReference type="GO" id="GO:0009398">
    <property type="term" value="P:FMN biosynthetic process"/>
    <property type="evidence" value="ECO:0007669"/>
    <property type="project" value="UniProtKB-UniRule"/>
</dbReference>
<keyword evidence="5 15" id="KW-0288">FMN</keyword>
<dbReference type="InterPro" id="IPR015865">
    <property type="entry name" value="Riboflavin_kinase_bac/euk"/>
</dbReference>
<comment type="pathway">
    <text evidence="3 15">Cofactor biosynthesis; FMN biosynthesis; FMN from riboflavin (ATP route): step 1/1.</text>
</comment>
<dbReference type="NCBIfam" id="TIGR00083">
    <property type="entry name" value="ribF"/>
    <property type="match status" value="1"/>
</dbReference>
<proteinExistence type="inferred from homology"/>
<dbReference type="GO" id="GO:0006747">
    <property type="term" value="P:FAD biosynthetic process"/>
    <property type="evidence" value="ECO:0007669"/>
    <property type="project" value="UniProtKB-UniRule"/>
</dbReference>
<evidence type="ECO:0000256" key="6">
    <source>
        <dbReference type="ARBA" id="ARBA00022679"/>
    </source>
</evidence>
<keyword evidence="8 15" id="KW-0547">Nucleotide-binding</keyword>
<keyword evidence="7 15" id="KW-0548">Nucleotidyltransferase</keyword>
<evidence type="ECO:0000256" key="13">
    <source>
        <dbReference type="ARBA" id="ARBA00047880"/>
    </source>
</evidence>
<dbReference type="OrthoDB" id="9803667at2"/>
<evidence type="ECO:0000256" key="15">
    <source>
        <dbReference type="PIRNR" id="PIRNR004491"/>
    </source>
</evidence>
<sequence>MECAVKLLRGQQPRLAPERDTVVTVGNFDGVHLGHRQLLQGLLDYARSHGLDTAVVLFEPQPREFFMGAAAAPPRLYSLRDKVIALRDMGIDWVWVLRFNAELAAEEPEDFALARLHGHLRARHVVVGDDFRFGARRRGDLELLQALGREHGFTAVGTRSFIAARQRVSSTAIREALQRNDFATAEALLGHPYCMSGKVIYGQQLGRQLGFPTANIAIGHQRWAVDGVYRVWARLETDGERMPAIANVGVKPSFAHLGPLLEVHLLQHNPNLYGRPLIVEFIEKVRDARKFDSLDELKQQIHNDIATAREAFAGQRTD</sequence>
<evidence type="ECO:0000256" key="9">
    <source>
        <dbReference type="ARBA" id="ARBA00022777"/>
    </source>
</evidence>
<dbReference type="CDD" id="cd02064">
    <property type="entry name" value="FAD_synthetase_N"/>
    <property type="match status" value="1"/>
</dbReference>
<dbReference type="FunFam" id="3.40.50.620:FF:000021">
    <property type="entry name" value="Riboflavin biosynthesis protein"/>
    <property type="match status" value="1"/>
</dbReference>
<dbReference type="SMART" id="SM00904">
    <property type="entry name" value="Flavokinase"/>
    <property type="match status" value="1"/>
</dbReference>
<dbReference type="InterPro" id="IPR015864">
    <property type="entry name" value="FAD_synthase"/>
</dbReference>
<dbReference type="NCBIfam" id="NF004163">
    <property type="entry name" value="PRK05627.1-6"/>
    <property type="match status" value="1"/>
</dbReference>
<organism evidence="17 18">
    <name type="scientific">Natronospirillum operosum</name>
    <dbReference type="NCBI Taxonomy" id="2759953"/>
    <lineage>
        <taxon>Bacteria</taxon>
        <taxon>Pseudomonadati</taxon>
        <taxon>Pseudomonadota</taxon>
        <taxon>Gammaproteobacteria</taxon>
        <taxon>Oceanospirillales</taxon>
        <taxon>Natronospirillaceae</taxon>
        <taxon>Natronospirillum</taxon>
    </lineage>
</organism>
<dbReference type="PANTHER" id="PTHR22749:SF6">
    <property type="entry name" value="RIBOFLAVIN KINASE"/>
    <property type="match status" value="1"/>
</dbReference>
<dbReference type="EMBL" id="SRMF01000010">
    <property type="protein sequence ID" value="TGG91091.1"/>
    <property type="molecule type" value="Genomic_DNA"/>
</dbReference>
<dbReference type="Pfam" id="PF01687">
    <property type="entry name" value="Flavokinase"/>
    <property type="match status" value="1"/>
</dbReference>
<evidence type="ECO:0000256" key="1">
    <source>
        <dbReference type="ARBA" id="ARBA00002121"/>
    </source>
</evidence>
<evidence type="ECO:0000313" key="18">
    <source>
        <dbReference type="Proteomes" id="UP000297475"/>
    </source>
</evidence>
<dbReference type="InterPro" id="IPR002606">
    <property type="entry name" value="Riboflavin_kinase_bac"/>
</dbReference>
<evidence type="ECO:0000256" key="7">
    <source>
        <dbReference type="ARBA" id="ARBA00022695"/>
    </source>
</evidence>
<dbReference type="PANTHER" id="PTHR22749">
    <property type="entry name" value="RIBOFLAVIN KINASE/FMN ADENYLYLTRANSFERASE"/>
    <property type="match status" value="1"/>
</dbReference>
<dbReference type="EC" id="2.7.7.2" evidence="15"/>
<keyword evidence="10 15" id="KW-0274">FAD</keyword>
<evidence type="ECO:0000256" key="12">
    <source>
        <dbReference type="ARBA" id="ARBA00023268"/>
    </source>
</evidence>
<accession>A0A4Z0WAU9</accession>
<dbReference type="GO" id="GO:0005524">
    <property type="term" value="F:ATP binding"/>
    <property type="evidence" value="ECO:0007669"/>
    <property type="project" value="UniProtKB-UniRule"/>
</dbReference>
<keyword evidence="12" id="KW-0511">Multifunctional enzyme</keyword>
<dbReference type="InterPro" id="IPR023468">
    <property type="entry name" value="Riboflavin_kinase"/>
</dbReference>
<dbReference type="GO" id="GO:0008531">
    <property type="term" value="F:riboflavin kinase activity"/>
    <property type="evidence" value="ECO:0007669"/>
    <property type="project" value="UniProtKB-UniRule"/>
</dbReference>
<dbReference type="UniPathway" id="UPA00277">
    <property type="reaction ID" value="UER00407"/>
</dbReference>
<dbReference type="SUPFAM" id="SSF82114">
    <property type="entry name" value="Riboflavin kinase-like"/>
    <property type="match status" value="1"/>
</dbReference>
<evidence type="ECO:0000256" key="5">
    <source>
        <dbReference type="ARBA" id="ARBA00022643"/>
    </source>
</evidence>
<dbReference type="GO" id="GO:0003919">
    <property type="term" value="F:FMN adenylyltransferase activity"/>
    <property type="evidence" value="ECO:0007669"/>
    <property type="project" value="UniProtKB-UniRule"/>
</dbReference>
<dbReference type="Gene3D" id="2.40.30.30">
    <property type="entry name" value="Riboflavin kinase-like"/>
    <property type="match status" value="1"/>
</dbReference>
<evidence type="ECO:0000256" key="8">
    <source>
        <dbReference type="ARBA" id="ARBA00022741"/>
    </source>
</evidence>
<dbReference type="AlphaFoldDB" id="A0A4Z0WAU9"/>
<dbReference type="InterPro" id="IPR014729">
    <property type="entry name" value="Rossmann-like_a/b/a_fold"/>
</dbReference>
<keyword evidence="9 15" id="KW-0418">Kinase</keyword>
<protein>
    <recommendedName>
        <fullName evidence="15">Riboflavin biosynthesis protein</fullName>
    </recommendedName>
    <domain>
        <recommendedName>
            <fullName evidence="15">Riboflavin kinase</fullName>
            <ecNumber evidence="15">2.7.1.26</ecNumber>
        </recommendedName>
        <alternativeName>
            <fullName evidence="15">Flavokinase</fullName>
        </alternativeName>
    </domain>
    <domain>
        <recommendedName>
            <fullName evidence="15">FMN adenylyltransferase</fullName>
            <ecNumber evidence="15">2.7.7.2</ecNumber>
        </recommendedName>
        <alternativeName>
            <fullName evidence="15">FAD pyrophosphorylase</fullName>
        </alternativeName>
        <alternativeName>
            <fullName evidence="15">FAD synthase</fullName>
        </alternativeName>
    </domain>
</protein>
<dbReference type="Proteomes" id="UP000297475">
    <property type="component" value="Unassembled WGS sequence"/>
</dbReference>
<reference evidence="17 18" key="1">
    <citation type="submission" date="2019-04" db="EMBL/GenBank/DDBJ databases">
        <title>Natronospirillum operosus gen. nov., sp. nov., a haloalkaliphilic satellite isolated from decaying biomass of laboratory culture of cyanobacterium Geitlerinema sp. and proposal of Natronospirillaceae fam. nov. and Saccharospirillaceae fam. nov.</title>
        <authorList>
            <person name="Kevbrin V."/>
            <person name="Boltyanskaya Y."/>
            <person name="Koziaeva V."/>
            <person name="Grouzdev D.S."/>
            <person name="Park M."/>
            <person name="Cho J."/>
        </authorList>
    </citation>
    <scope>NUCLEOTIDE SEQUENCE [LARGE SCALE GENOMIC DNA]</scope>
    <source>
        <strain evidence="17 18">G-116</strain>
    </source>
</reference>
<evidence type="ECO:0000256" key="2">
    <source>
        <dbReference type="ARBA" id="ARBA00004726"/>
    </source>
</evidence>
<keyword evidence="4 15" id="KW-0285">Flavoprotein</keyword>
<dbReference type="EC" id="2.7.1.26" evidence="15"/>
<evidence type="ECO:0000256" key="10">
    <source>
        <dbReference type="ARBA" id="ARBA00022827"/>
    </source>
</evidence>
<dbReference type="NCBIfam" id="NF004159">
    <property type="entry name" value="PRK05627.1-2"/>
    <property type="match status" value="1"/>
</dbReference>
<evidence type="ECO:0000256" key="3">
    <source>
        <dbReference type="ARBA" id="ARBA00005201"/>
    </source>
</evidence>
<evidence type="ECO:0000256" key="14">
    <source>
        <dbReference type="ARBA" id="ARBA00049494"/>
    </source>
</evidence>
<dbReference type="InterPro" id="IPR023465">
    <property type="entry name" value="Riboflavin_kinase_dom_sf"/>
</dbReference>